<feature type="region of interest" description="Disordered" evidence="4">
    <location>
        <begin position="557"/>
        <end position="595"/>
    </location>
</feature>
<evidence type="ECO:0000313" key="5">
    <source>
        <dbReference type="EMBL" id="KKZ61488.1"/>
    </source>
</evidence>
<gene>
    <name evidence="5" type="ORF">EMCG_03914</name>
</gene>
<dbReference type="PANTHER" id="PTHR14221:SF0">
    <property type="entry name" value="WD REPEAT-CONTAINING PROTEIN 44"/>
    <property type="match status" value="1"/>
</dbReference>
<dbReference type="Pfam" id="PF00400">
    <property type="entry name" value="WD40"/>
    <property type="match status" value="5"/>
</dbReference>
<dbReference type="SUPFAM" id="SSF50978">
    <property type="entry name" value="WD40 repeat-like"/>
    <property type="match status" value="1"/>
</dbReference>
<dbReference type="Proteomes" id="UP000034164">
    <property type="component" value="Unassembled WGS sequence"/>
</dbReference>
<evidence type="ECO:0000256" key="3">
    <source>
        <dbReference type="PROSITE-ProRule" id="PRU00221"/>
    </source>
</evidence>
<feature type="compositionally biased region" description="Polar residues" evidence="4">
    <location>
        <begin position="557"/>
        <end position="571"/>
    </location>
</feature>
<dbReference type="OrthoDB" id="1932312at2759"/>
<feature type="repeat" description="WD" evidence="3">
    <location>
        <begin position="144"/>
        <end position="184"/>
    </location>
</feature>
<dbReference type="EMBL" id="LCZI01001285">
    <property type="protein sequence ID" value="KKZ61488.1"/>
    <property type="molecule type" value="Genomic_DNA"/>
</dbReference>
<evidence type="ECO:0000313" key="6">
    <source>
        <dbReference type="Proteomes" id="UP000034164"/>
    </source>
</evidence>
<feature type="repeat" description="WD" evidence="3">
    <location>
        <begin position="73"/>
        <end position="104"/>
    </location>
</feature>
<dbReference type="VEuPathDB" id="FungiDB:EMCG_03914"/>
<name>A0A0G2HTW9_9EURO</name>
<reference evidence="6" key="1">
    <citation type="journal article" date="2015" name="PLoS Genet.">
        <title>The dynamic genome and transcriptome of the human fungal pathogen Blastomyces and close relative Emmonsia.</title>
        <authorList>
            <person name="Munoz J.F."/>
            <person name="Gauthier G.M."/>
            <person name="Desjardins C.A."/>
            <person name="Gallo J.E."/>
            <person name="Holder J."/>
            <person name="Sullivan T.D."/>
            <person name="Marty A.J."/>
            <person name="Carmen J.C."/>
            <person name="Chen Z."/>
            <person name="Ding L."/>
            <person name="Gujja S."/>
            <person name="Magrini V."/>
            <person name="Misas E."/>
            <person name="Mitreva M."/>
            <person name="Priest M."/>
            <person name="Saif S."/>
            <person name="Whiston E.A."/>
            <person name="Young S."/>
            <person name="Zeng Q."/>
            <person name="Goldman W.E."/>
            <person name="Mardis E.R."/>
            <person name="Taylor J.W."/>
            <person name="McEwen J.G."/>
            <person name="Clay O.K."/>
            <person name="Klein B.S."/>
            <person name="Cuomo C.A."/>
        </authorList>
    </citation>
    <scope>NUCLEOTIDE SEQUENCE [LARGE SCALE GENOMIC DNA]</scope>
    <source>
        <strain evidence="6">UAMH 3008</strain>
    </source>
</reference>
<dbReference type="SMART" id="SM00320">
    <property type="entry name" value="WD40"/>
    <property type="match status" value="5"/>
</dbReference>
<keyword evidence="2" id="KW-0677">Repeat</keyword>
<protein>
    <submittedName>
        <fullName evidence="5">Uncharacterized protein</fullName>
    </submittedName>
</protein>
<feature type="compositionally biased region" description="Polar residues" evidence="4">
    <location>
        <begin position="417"/>
        <end position="426"/>
    </location>
</feature>
<dbReference type="PANTHER" id="PTHR14221">
    <property type="entry name" value="WD REPEAT DOMAIN 44"/>
    <property type="match status" value="1"/>
</dbReference>
<keyword evidence="1 3" id="KW-0853">WD repeat</keyword>
<dbReference type="InterPro" id="IPR036322">
    <property type="entry name" value="WD40_repeat_dom_sf"/>
</dbReference>
<dbReference type="CDD" id="cd00200">
    <property type="entry name" value="WD40"/>
    <property type="match status" value="1"/>
</dbReference>
<dbReference type="InterPro" id="IPR001680">
    <property type="entry name" value="WD40_rpt"/>
</dbReference>
<feature type="region of interest" description="Disordered" evidence="4">
    <location>
        <begin position="417"/>
        <end position="463"/>
    </location>
</feature>
<organism evidence="5 6">
    <name type="scientific">[Emmonsia] crescens</name>
    <dbReference type="NCBI Taxonomy" id="73230"/>
    <lineage>
        <taxon>Eukaryota</taxon>
        <taxon>Fungi</taxon>
        <taxon>Dikarya</taxon>
        <taxon>Ascomycota</taxon>
        <taxon>Pezizomycotina</taxon>
        <taxon>Eurotiomycetes</taxon>
        <taxon>Eurotiomycetidae</taxon>
        <taxon>Onygenales</taxon>
        <taxon>Ajellomycetaceae</taxon>
        <taxon>Emergomyces</taxon>
    </lineage>
</organism>
<evidence type="ECO:0000256" key="1">
    <source>
        <dbReference type="ARBA" id="ARBA00022574"/>
    </source>
</evidence>
<evidence type="ECO:0000256" key="4">
    <source>
        <dbReference type="SAM" id="MobiDB-lite"/>
    </source>
</evidence>
<dbReference type="PROSITE" id="PS50082">
    <property type="entry name" value="WD_REPEATS_2"/>
    <property type="match status" value="4"/>
</dbReference>
<evidence type="ECO:0000256" key="2">
    <source>
        <dbReference type="ARBA" id="ARBA00022737"/>
    </source>
</evidence>
<dbReference type="Gene3D" id="2.130.10.10">
    <property type="entry name" value="YVTN repeat-like/Quinoprotein amine dehydrogenase"/>
    <property type="match status" value="1"/>
</dbReference>
<dbReference type="FunFam" id="2.130.10.10:FF:000697">
    <property type="entry name" value="WD repeat protein, variant"/>
    <property type="match status" value="1"/>
</dbReference>
<accession>A0A0G2HTW9</accession>
<dbReference type="AlphaFoldDB" id="A0A0G2HTW9"/>
<dbReference type="InterPro" id="IPR040324">
    <property type="entry name" value="WDR44/Dgr2"/>
</dbReference>
<proteinExistence type="predicted"/>
<comment type="caution">
    <text evidence="5">The sequence shown here is derived from an EMBL/GenBank/DDBJ whole genome shotgun (WGS) entry which is preliminary data.</text>
</comment>
<feature type="repeat" description="WD" evidence="3">
    <location>
        <begin position="339"/>
        <end position="368"/>
    </location>
</feature>
<feature type="repeat" description="WD" evidence="3">
    <location>
        <begin position="184"/>
        <end position="218"/>
    </location>
</feature>
<feature type="region of interest" description="Disordered" evidence="4">
    <location>
        <begin position="50"/>
        <end position="70"/>
    </location>
</feature>
<dbReference type="PROSITE" id="PS50294">
    <property type="entry name" value="WD_REPEATS_REGION"/>
    <property type="match status" value="3"/>
</dbReference>
<sequence>MDAEVFAQPIGFIPRYPPPPKYIKVRSHYKKDKDFNRLFIAQELCGTCSSAKSKAPGAKDRGPNSSSTFSDDIPATGKAIWALEFSKDGKFLAAAGQDKKVRIWAVIATREDRQAHEIEEEAQNDKPFIRLRAPVFKSQPVREYEGHTASIVDLTWSKNNFLLSTSMDKTVRLWHVTRNECLCCFNHSDFVTSVQFHPQDDRFFLAGSLDTKLRLWSIPDKSVAFLATLPDMITSVAFTPDGKYSIAGCLNGLCVIYDTDGLKIQSQIHVRSARGRNAKGSKITGIDTITHPPNDPNGSVKLLITSNDSRIRLYNFRDRTLEAKFRGNENHSSQIRATFSSDGSYVICGSEDRKVYIWPIASPEKDPEKRAVEIFEAHPSVVTTAIIAPAKTKQLLGASGDLLYDLCNPPSVTLVSQAASVTSKPTTDAGRSREEPMAPTPRSSTYPFNQKPDEPQAPSSRFTHPCGNIIIAADANGTIKAFRQDCGYHKLRSDAWDTNFSRKILGRNNSVSTRHSIASSFGKDSIHKTPSDRILSWRNTVMGTENSSLDNLRASLSLRTRSISPSKSSTRQNDKPQRGHIPKGPISAAEPSRRSFSPALSFKQPCIMDNPFSGTAFSEYIPQPEPHTTNHKRNASENCKTACSADNLLLSGDQSYTYWRKDNFASQASGSLRPIDSYEYDERDPFSRRLSRVSTLSSDLASTEEDDVHDGVDYVGDEDVGEDLTCPRCQGANFRAMRMKSGDPKLICVKCRFPAP</sequence>
<dbReference type="InterPro" id="IPR015943">
    <property type="entry name" value="WD40/YVTN_repeat-like_dom_sf"/>
</dbReference>